<name>A0ABQ5UWJ6_9PROT</name>
<dbReference type="EMBL" id="BSNJ01000001">
    <property type="protein sequence ID" value="GLQ19668.1"/>
    <property type="molecule type" value="Genomic_DNA"/>
</dbReference>
<organism evidence="1 2">
    <name type="scientific">Algimonas porphyrae</name>
    <dbReference type="NCBI Taxonomy" id="1128113"/>
    <lineage>
        <taxon>Bacteria</taxon>
        <taxon>Pseudomonadati</taxon>
        <taxon>Pseudomonadota</taxon>
        <taxon>Alphaproteobacteria</taxon>
        <taxon>Maricaulales</taxon>
        <taxon>Robiginitomaculaceae</taxon>
        <taxon>Algimonas</taxon>
    </lineage>
</organism>
<gene>
    <name evidence="1" type="ORF">GCM10007854_06230</name>
</gene>
<dbReference type="InterPro" id="IPR006944">
    <property type="entry name" value="Phage/GTA_portal"/>
</dbReference>
<reference evidence="1" key="1">
    <citation type="journal article" date="2014" name="Int. J. Syst. Evol. Microbiol.">
        <title>Complete genome of a new Firmicutes species belonging to the dominant human colonic microbiota ('Ruminococcus bicirculans') reveals two chromosomes and a selective capacity to utilize plant glucans.</title>
        <authorList>
            <consortium name="NISC Comparative Sequencing Program"/>
            <person name="Wegmann U."/>
            <person name="Louis P."/>
            <person name="Goesmann A."/>
            <person name="Henrissat B."/>
            <person name="Duncan S.H."/>
            <person name="Flint H.J."/>
        </authorList>
    </citation>
    <scope>NUCLEOTIDE SEQUENCE</scope>
    <source>
        <strain evidence="1">NBRC 108216</strain>
    </source>
</reference>
<evidence type="ECO:0000313" key="1">
    <source>
        <dbReference type="EMBL" id="GLQ19668.1"/>
    </source>
</evidence>
<proteinExistence type="predicted"/>
<keyword evidence="2" id="KW-1185">Reference proteome</keyword>
<reference evidence="1" key="2">
    <citation type="submission" date="2023-01" db="EMBL/GenBank/DDBJ databases">
        <title>Draft genome sequence of Algimonas porphyrae strain NBRC 108216.</title>
        <authorList>
            <person name="Sun Q."/>
            <person name="Mori K."/>
        </authorList>
    </citation>
    <scope>NUCLEOTIDE SEQUENCE</scope>
    <source>
        <strain evidence="1">NBRC 108216</strain>
    </source>
</reference>
<accession>A0ABQ5UWJ6</accession>
<dbReference type="Pfam" id="PF04860">
    <property type="entry name" value="Phage_portal"/>
    <property type="match status" value="1"/>
</dbReference>
<dbReference type="NCBIfam" id="TIGR01537">
    <property type="entry name" value="portal_HK97"/>
    <property type="match status" value="1"/>
</dbReference>
<comment type="caution">
    <text evidence="1">The sequence shown here is derived from an EMBL/GenBank/DDBJ whole genome shotgun (WGS) entry which is preliminary data.</text>
</comment>
<dbReference type="InterPro" id="IPR006427">
    <property type="entry name" value="Portal_HK97"/>
</dbReference>
<dbReference type="Proteomes" id="UP001161390">
    <property type="component" value="Unassembled WGS sequence"/>
</dbReference>
<evidence type="ECO:0000313" key="2">
    <source>
        <dbReference type="Proteomes" id="UP001161390"/>
    </source>
</evidence>
<protein>
    <submittedName>
        <fullName evidence="1">Portal protein</fullName>
    </submittedName>
</protein>
<sequence>MGTTIMKLPFTGRTLSPRVAPAPALLADETKSGDAPLVAVELSRRACFTSPDFVSLCREGFARNPVVYRCVRMIAEACASVPLLGDGLPDEAAEVLERFYGYLQVSGSAYLQGVWLDGDLVGLRALRPDRVSALTDAAGRPAGFGIRTDKARSVHRRDPLSGQCEIMALTLFDPLSDVDGQSPLRAAATSIDLHNQGTRWAKALLDNSARPSGALVYKGGSGDRLSRDQIDQLKAELEQGFTGPARAGRPMVLEGGLDWKTMGLSPSDMDFTQGRREAARDIALAFGVPPMLLGIPGDNTYANYAEANRAFWRQTVIPLVGRTARSLSRWLTAAGQDVSLNPDLDAVPALAAERTALWARIDAASFLDIDEQRDLAGLGPRGDGA</sequence>